<name>A0A1Z4JN94_LEPBY</name>
<evidence type="ECO:0000256" key="3">
    <source>
        <dbReference type="ARBA" id="ARBA00011233"/>
    </source>
</evidence>
<dbReference type="PANTHER" id="PTHR30246:SF1">
    <property type="entry name" value="2-DEHYDRO-3-DEOXY-6-PHOSPHOGALACTONATE ALDOLASE-RELATED"/>
    <property type="match status" value="1"/>
</dbReference>
<evidence type="ECO:0000256" key="2">
    <source>
        <dbReference type="ARBA" id="ARBA00006906"/>
    </source>
</evidence>
<evidence type="ECO:0000256" key="5">
    <source>
        <dbReference type="ARBA" id="ARBA00023277"/>
    </source>
</evidence>
<accession>A0A1Z4JN94</accession>
<dbReference type="AlphaFoldDB" id="A0A1Z4JN94"/>
<evidence type="ECO:0000313" key="6">
    <source>
        <dbReference type="EMBL" id="BAY58212.1"/>
    </source>
</evidence>
<dbReference type="Proteomes" id="UP000217895">
    <property type="component" value="Chromosome"/>
</dbReference>
<dbReference type="InterPro" id="IPR013785">
    <property type="entry name" value="Aldolase_TIM"/>
</dbReference>
<keyword evidence="5" id="KW-0119">Carbohydrate metabolism</keyword>
<sequence length="237" mass="25844">MIFFEIRKFALFFAEFVMEDQAWLNLLEKERSISIIRAPNFQMGLQMAKTAISGGMRLIEISWNTDASTELVSQLRSMFPDCTIGVGTILAASDLKNAIAAGAQFAFMPHTDFDLIAIAKRQEIPIIPGAFTPTEIMTAWNAKASCVKVFPIPSVSYLKAVRAPLGHIPMIPTGGVTIENAKSLIQAGAIAVGIGGNLFPKIAIETGKWETIQQQIKLLLKDLQSENDLGINSCNES</sequence>
<dbReference type="PANTHER" id="PTHR30246">
    <property type="entry name" value="2-KETO-3-DEOXY-6-PHOSPHOGLUCONATE ALDOLASE"/>
    <property type="match status" value="1"/>
</dbReference>
<dbReference type="Gene3D" id="3.20.20.70">
    <property type="entry name" value="Aldolase class I"/>
    <property type="match status" value="1"/>
</dbReference>
<dbReference type="NCBIfam" id="TIGR01182">
    <property type="entry name" value="eda"/>
    <property type="match status" value="1"/>
</dbReference>
<evidence type="ECO:0000256" key="1">
    <source>
        <dbReference type="ARBA" id="ARBA00004761"/>
    </source>
</evidence>
<comment type="similarity">
    <text evidence="2">Belongs to the KHG/KDPG aldolase family.</text>
</comment>
<organism evidence="6 7">
    <name type="scientific">Leptolyngbya boryana NIES-2135</name>
    <dbReference type="NCBI Taxonomy" id="1973484"/>
    <lineage>
        <taxon>Bacteria</taxon>
        <taxon>Bacillati</taxon>
        <taxon>Cyanobacteriota</taxon>
        <taxon>Cyanophyceae</taxon>
        <taxon>Leptolyngbyales</taxon>
        <taxon>Leptolyngbyaceae</taxon>
        <taxon>Leptolyngbya group</taxon>
        <taxon>Leptolyngbya</taxon>
    </lineage>
</organism>
<dbReference type="CDD" id="cd00452">
    <property type="entry name" value="KDPG_aldolase"/>
    <property type="match status" value="1"/>
</dbReference>
<comment type="pathway">
    <text evidence="1">Carbohydrate acid metabolism.</text>
</comment>
<dbReference type="Pfam" id="PF01081">
    <property type="entry name" value="Aldolase"/>
    <property type="match status" value="1"/>
</dbReference>
<protein>
    <submittedName>
        <fullName evidence="6">2-dehydro-3-deoxyphosphogluconate aldolase/4-hydroxy-2-oxoglutarate aldolase</fullName>
    </submittedName>
</protein>
<dbReference type="NCBIfam" id="NF005673">
    <property type="entry name" value="PRK07455.1"/>
    <property type="match status" value="1"/>
</dbReference>
<evidence type="ECO:0000313" key="7">
    <source>
        <dbReference type="Proteomes" id="UP000217895"/>
    </source>
</evidence>
<comment type="subunit">
    <text evidence="3">Homotrimer.</text>
</comment>
<keyword evidence="7" id="KW-1185">Reference proteome</keyword>
<dbReference type="InterPro" id="IPR000887">
    <property type="entry name" value="Aldlse_KDPG_KHG"/>
</dbReference>
<gene>
    <name evidence="6" type="ORF">NIES2135_50850</name>
</gene>
<dbReference type="SUPFAM" id="SSF51569">
    <property type="entry name" value="Aldolase"/>
    <property type="match status" value="1"/>
</dbReference>
<evidence type="ECO:0000256" key="4">
    <source>
        <dbReference type="ARBA" id="ARBA00023239"/>
    </source>
</evidence>
<proteinExistence type="inferred from homology"/>
<dbReference type="GO" id="GO:0016829">
    <property type="term" value="F:lyase activity"/>
    <property type="evidence" value="ECO:0007669"/>
    <property type="project" value="UniProtKB-KW"/>
</dbReference>
<keyword evidence="4" id="KW-0456">Lyase</keyword>
<dbReference type="EMBL" id="AP018203">
    <property type="protein sequence ID" value="BAY58212.1"/>
    <property type="molecule type" value="Genomic_DNA"/>
</dbReference>
<reference evidence="6 7" key="1">
    <citation type="submission" date="2017-06" db="EMBL/GenBank/DDBJ databases">
        <title>Genome sequencing of cyanobaciteial culture collection at National Institute for Environmental Studies (NIES).</title>
        <authorList>
            <person name="Hirose Y."/>
            <person name="Shimura Y."/>
            <person name="Fujisawa T."/>
            <person name="Nakamura Y."/>
            <person name="Kawachi M."/>
        </authorList>
    </citation>
    <scope>NUCLEOTIDE SEQUENCE [LARGE SCALE GENOMIC DNA]</scope>
    <source>
        <strain evidence="6 7">NIES-2135</strain>
    </source>
</reference>